<name>A0A0A9VPC7_LYGHE</name>
<proteinExistence type="predicted"/>
<evidence type="ECO:0000313" key="2">
    <source>
        <dbReference type="EMBL" id="JAF98366.1"/>
    </source>
</evidence>
<gene>
    <name evidence="2" type="ORF">CM83_14435</name>
    <name evidence="3" type="ORF">CM83_14437</name>
</gene>
<reference evidence="2" key="1">
    <citation type="journal article" date="2014" name="PLoS ONE">
        <title>Transcriptome-Based Identification of ABC Transporters in the Western Tarnished Plant Bug Lygus hesperus.</title>
        <authorList>
            <person name="Hull J.J."/>
            <person name="Chaney K."/>
            <person name="Geib S.M."/>
            <person name="Fabrick J.A."/>
            <person name="Brent C.S."/>
            <person name="Walsh D."/>
            <person name="Lavine L.C."/>
        </authorList>
    </citation>
    <scope>NUCLEOTIDE SEQUENCE</scope>
</reference>
<accession>A0A0A9VPC7</accession>
<protein>
    <submittedName>
        <fullName evidence="2">Uncharacterized protein</fullName>
    </submittedName>
</protein>
<dbReference type="EMBL" id="GBHO01045236">
    <property type="protein sequence ID" value="JAF98367.1"/>
    <property type="molecule type" value="Transcribed_RNA"/>
</dbReference>
<evidence type="ECO:0000313" key="3">
    <source>
        <dbReference type="EMBL" id="JAF98367.1"/>
    </source>
</evidence>
<dbReference type="EMBL" id="GBHO01045237">
    <property type="protein sequence ID" value="JAF98366.1"/>
    <property type="molecule type" value="Transcribed_RNA"/>
</dbReference>
<reference evidence="2" key="2">
    <citation type="submission" date="2014-07" db="EMBL/GenBank/DDBJ databases">
        <authorList>
            <person name="Hull J."/>
        </authorList>
    </citation>
    <scope>NUCLEOTIDE SEQUENCE</scope>
</reference>
<feature type="region of interest" description="Disordered" evidence="1">
    <location>
        <begin position="1"/>
        <end position="107"/>
    </location>
</feature>
<feature type="compositionally biased region" description="Low complexity" evidence="1">
    <location>
        <begin position="70"/>
        <end position="79"/>
    </location>
</feature>
<organism evidence="2">
    <name type="scientific">Lygus hesperus</name>
    <name type="common">Western plant bug</name>
    <dbReference type="NCBI Taxonomy" id="30085"/>
    <lineage>
        <taxon>Eukaryota</taxon>
        <taxon>Metazoa</taxon>
        <taxon>Ecdysozoa</taxon>
        <taxon>Arthropoda</taxon>
        <taxon>Hexapoda</taxon>
        <taxon>Insecta</taxon>
        <taxon>Pterygota</taxon>
        <taxon>Neoptera</taxon>
        <taxon>Paraneoptera</taxon>
        <taxon>Hemiptera</taxon>
        <taxon>Heteroptera</taxon>
        <taxon>Panheteroptera</taxon>
        <taxon>Cimicomorpha</taxon>
        <taxon>Miridae</taxon>
        <taxon>Mirini</taxon>
        <taxon>Lygus</taxon>
    </lineage>
</organism>
<dbReference type="AlphaFoldDB" id="A0A0A9VPC7"/>
<feature type="compositionally biased region" description="Low complexity" evidence="1">
    <location>
        <begin position="30"/>
        <end position="41"/>
    </location>
</feature>
<sequence length="107" mass="11133">MHAGSKSGITSNFTNDAGKASRRSIHSPFTATGTTTVAVTGYETVNSNNGNNIRKMNKFVDNGVTNHGDSSNNSSSSNSIVAHPQAVKPKVSKGKSRGPRSQSGKNV</sequence>
<evidence type="ECO:0000256" key="1">
    <source>
        <dbReference type="SAM" id="MobiDB-lite"/>
    </source>
</evidence>
<feature type="compositionally biased region" description="Polar residues" evidence="1">
    <location>
        <begin position="43"/>
        <end position="54"/>
    </location>
</feature>